<keyword evidence="2" id="KW-0472">Membrane</keyword>
<feature type="transmembrane region" description="Helical" evidence="2">
    <location>
        <begin position="389"/>
        <end position="407"/>
    </location>
</feature>
<comment type="caution">
    <text evidence="3">The sequence shown here is derived from an EMBL/GenBank/DDBJ whole genome shotgun (WGS) entry which is preliminary data.</text>
</comment>
<evidence type="ECO:0000313" key="3">
    <source>
        <dbReference type="EMBL" id="CAK0848996.1"/>
    </source>
</evidence>
<dbReference type="Proteomes" id="UP001189429">
    <property type="component" value="Unassembled WGS sequence"/>
</dbReference>
<feature type="transmembrane region" description="Helical" evidence="2">
    <location>
        <begin position="228"/>
        <end position="250"/>
    </location>
</feature>
<dbReference type="InterPro" id="IPR036259">
    <property type="entry name" value="MFS_trans_sf"/>
</dbReference>
<feature type="transmembrane region" description="Helical" evidence="2">
    <location>
        <begin position="183"/>
        <end position="207"/>
    </location>
</feature>
<dbReference type="PANTHER" id="PTHR23525">
    <property type="entry name" value="TRANSPORTER, PUTATIVE-RELATED"/>
    <property type="match status" value="1"/>
</dbReference>
<dbReference type="InterPro" id="IPR011701">
    <property type="entry name" value="MFS"/>
</dbReference>
<organism evidence="3 4">
    <name type="scientific">Prorocentrum cordatum</name>
    <dbReference type="NCBI Taxonomy" id="2364126"/>
    <lineage>
        <taxon>Eukaryota</taxon>
        <taxon>Sar</taxon>
        <taxon>Alveolata</taxon>
        <taxon>Dinophyceae</taxon>
        <taxon>Prorocentrales</taxon>
        <taxon>Prorocentraceae</taxon>
        <taxon>Prorocentrum</taxon>
    </lineage>
</organism>
<keyword evidence="2" id="KW-1133">Transmembrane helix</keyword>
<feature type="compositionally biased region" description="Low complexity" evidence="1">
    <location>
        <begin position="27"/>
        <end position="41"/>
    </location>
</feature>
<evidence type="ECO:0000256" key="1">
    <source>
        <dbReference type="SAM" id="MobiDB-lite"/>
    </source>
</evidence>
<feature type="region of interest" description="Disordered" evidence="1">
    <location>
        <begin position="18"/>
        <end position="41"/>
    </location>
</feature>
<evidence type="ECO:0000313" key="4">
    <source>
        <dbReference type="Proteomes" id="UP001189429"/>
    </source>
</evidence>
<dbReference type="Gene3D" id="1.20.1250.20">
    <property type="entry name" value="MFS general substrate transporter like domains"/>
    <property type="match status" value="2"/>
</dbReference>
<feature type="transmembrane region" description="Helical" evidence="2">
    <location>
        <begin position="95"/>
        <end position="120"/>
    </location>
</feature>
<proteinExistence type="predicted"/>
<feature type="transmembrane region" description="Helical" evidence="2">
    <location>
        <begin position="156"/>
        <end position="177"/>
    </location>
</feature>
<feature type="transmembrane region" description="Helical" evidence="2">
    <location>
        <begin position="132"/>
        <end position="149"/>
    </location>
</feature>
<keyword evidence="4" id="KW-1185">Reference proteome</keyword>
<reference evidence="3" key="1">
    <citation type="submission" date="2023-10" db="EMBL/GenBank/DDBJ databases">
        <authorList>
            <person name="Chen Y."/>
            <person name="Shah S."/>
            <person name="Dougan E. K."/>
            <person name="Thang M."/>
            <person name="Chan C."/>
        </authorList>
    </citation>
    <scope>NUCLEOTIDE SEQUENCE [LARGE SCALE GENOMIC DNA]</scope>
</reference>
<dbReference type="SUPFAM" id="SSF103473">
    <property type="entry name" value="MFS general substrate transporter"/>
    <property type="match status" value="1"/>
</dbReference>
<feature type="transmembrane region" description="Helical" evidence="2">
    <location>
        <begin position="359"/>
        <end position="377"/>
    </location>
</feature>
<evidence type="ECO:0000256" key="2">
    <source>
        <dbReference type="SAM" id="Phobius"/>
    </source>
</evidence>
<feature type="transmembrane region" description="Helical" evidence="2">
    <location>
        <begin position="475"/>
        <end position="500"/>
    </location>
</feature>
<gene>
    <name evidence="3" type="ORF">PCOR1329_LOCUS41801</name>
</gene>
<sequence>MPGPALADRGCAPLAGDAPHRGRLAGDDGPSAAAPPAAGEGVGPSAPLVAGSVGLRQPLGASGACCGRRWGRCSRCGVLRGWPQAVRLTMLGHSFWAPVLYTTFTSITLGALFDAYLLILGGSNTFVGEVESIGGLTALAVAVPIGWACDRFHKPAVLRVNMVFGVASAALLLGGLFGQSSPLLIAAVVAYAAHTQAIAAVGPALIAELVESGGTLTQAMGDWMTTRSLAQASGPALQIVAIAALGTAGGPATGIAWSLSELLWILVFGLVFLAVYASCAWRVHRFAPAAAGRGEEGPSGARPLSCSQEEAVFAGRRWLYAGLAEAFALITAVGSGMTFKYWPLFFKGDFRFSPSGVCLMQLLIWTAIAAGSQLTPIMARCTGRLPSALLLHVLGTGLLFVISNHSLGPTIEVPLVLVRNCVMNSATPLVQAIILELVPQKHRGKWSSIASLRRVSWSGSALVGGVLSDSHDYRFAFFITACVHSVSGLVLAVVTILAWYRPPWCSRGTTGES</sequence>
<keyword evidence="2" id="KW-0812">Transmembrane</keyword>
<dbReference type="Pfam" id="PF07690">
    <property type="entry name" value="MFS_1"/>
    <property type="match status" value="1"/>
</dbReference>
<feature type="transmembrane region" description="Helical" evidence="2">
    <location>
        <begin position="318"/>
        <end position="339"/>
    </location>
</feature>
<evidence type="ECO:0008006" key="5">
    <source>
        <dbReference type="Google" id="ProtNLM"/>
    </source>
</evidence>
<name>A0ABN9TS54_9DINO</name>
<dbReference type="PANTHER" id="PTHR23525:SF1">
    <property type="entry name" value="NODULIN-LIKE DOMAIN-CONTAINING PROTEIN"/>
    <property type="match status" value="1"/>
</dbReference>
<feature type="transmembrane region" description="Helical" evidence="2">
    <location>
        <begin position="262"/>
        <end position="283"/>
    </location>
</feature>
<protein>
    <recommendedName>
        <fullName evidence="5">Major facilitator superfamily (MFS) profile domain-containing protein</fullName>
    </recommendedName>
</protein>
<dbReference type="EMBL" id="CAUYUJ010015027">
    <property type="protein sequence ID" value="CAK0848996.1"/>
    <property type="molecule type" value="Genomic_DNA"/>
</dbReference>
<accession>A0ABN9TS54</accession>